<protein>
    <recommendedName>
        <fullName evidence="2">Peptidoglycan binding-like domain-containing protein</fullName>
    </recommendedName>
</protein>
<dbReference type="Gene3D" id="1.10.530.10">
    <property type="match status" value="1"/>
</dbReference>
<feature type="compositionally biased region" description="Low complexity" evidence="1">
    <location>
        <begin position="334"/>
        <end position="353"/>
    </location>
</feature>
<dbReference type="Gene3D" id="1.10.101.10">
    <property type="entry name" value="PGBD-like superfamily/PGBD"/>
    <property type="match status" value="1"/>
</dbReference>
<feature type="region of interest" description="Disordered" evidence="1">
    <location>
        <begin position="334"/>
        <end position="380"/>
    </location>
</feature>
<dbReference type="InterPro" id="IPR036366">
    <property type="entry name" value="PGBDSf"/>
</dbReference>
<dbReference type="Pfam" id="PF01471">
    <property type="entry name" value="PG_binding_1"/>
    <property type="match status" value="1"/>
</dbReference>
<feature type="region of interest" description="Disordered" evidence="1">
    <location>
        <begin position="279"/>
        <end position="298"/>
    </location>
</feature>
<dbReference type="AlphaFoldDB" id="A0A9X0WCU9"/>
<reference evidence="3 4" key="1">
    <citation type="journal article" date="2020" name="Microorganisms">
        <title>Osmotic Adaptation and Compatible Solute Biosynthesis of Phototrophic Bacteria as Revealed from Genome Analyses.</title>
        <authorList>
            <person name="Imhoff J.F."/>
            <person name="Rahn T."/>
            <person name="Kunzel S."/>
            <person name="Keller A."/>
            <person name="Neulinger S.C."/>
        </authorList>
    </citation>
    <scope>NUCLEOTIDE SEQUENCE [LARGE SCALE GENOMIC DNA]</scope>
    <source>
        <strain evidence="3 4">DSM 25653</strain>
    </source>
</reference>
<organism evidence="3 4">
    <name type="scientific">Lamprobacter modestohalophilus</name>
    <dbReference type="NCBI Taxonomy" id="1064514"/>
    <lineage>
        <taxon>Bacteria</taxon>
        <taxon>Pseudomonadati</taxon>
        <taxon>Pseudomonadota</taxon>
        <taxon>Gammaproteobacteria</taxon>
        <taxon>Chromatiales</taxon>
        <taxon>Chromatiaceae</taxon>
        <taxon>Lamprobacter</taxon>
    </lineage>
</organism>
<gene>
    <name evidence="3" type="ORF">CKO42_21980</name>
</gene>
<evidence type="ECO:0000256" key="1">
    <source>
        <dbReference type="SAM" id="MobiDB-lite"/>
    </source>
</evidence>
<keyword evidence="4" id="KW-1185">Reference proteome</keyword>
<feature type="domain" description="Peptidoglycan binding-like" evidence="2">
    <location>
        <begin position="619"/>
        <end position="684"/>
    </location>
</feature>
<evidence type="ECO:0000259" key="2">
    <source>
        <dbReference type="Pfam" id="PF01471"/>
    </source>
</evidence>
<proteinExistence type="predicted"/>
<name>A0A9X0WCU9_9GAMM</name>
<feature type="region of interest" description="Disordered" evidence="1">
    <location>
        <begin position="1"/>
        <end position="22"/>
    </location>
</feature>
<dbReference type="InterPro" id="IPR002477">
    <property type="entry name" value="Peptidoglycan-bd-like"/>
</dbReference>
<dbReference type="SUPFAM" id="SSF47090">
    <property type="entry name" value="PGBD-like"/>
    <property type="match status" value="1"/>
</dbReference>
<evidence type="ECO:0000313" key="4">
    <source>
        <dbReference type="Proteomes" id="UP001138768"/>
    </source>
</evidence>
<accession>A0A9X0WCU9</accession>
<feature type="compositionally biased region" description="Basic residues" evidence="1">
    <location>
        <begin position="1"/>
        <end position="10"/>
    </location>
</feature>
<evidence type="ECO:0000313" key="3">
    <source>
        <dbReference type="EMBL" id="MBK1621041.1"/>
    </source>
</evidence>
<comment type="caution">
    <text evidence="3">The sequence shown here is derived from an EMBL/GenBank/DDBJ whole genome shotgun (WGS) entry which is preliminary data.</text>
</comment>
<dbReference type="EMBL" id="NRRY01000056">
    <property type="protein sequence ID" value="MBK1621041.1"/>
    <property type="molecule type" value="Genomic_DNA"/>
</dbReference>
<dbReference type="InterPro" id="IPR036365">
    <property type="entry name" value="PGBD-like_sf"/>
</dbReference>
<dbReference type="Proteomes" id="UP001138768">
    <property type="component" value="Unassembled WGS sequence"/>
</dbReference>
<sequence>MARRILRKRLSGPSLRAHPPNGPCRCRVTMRRQQNPTHPCWLLALGLGLLAGGLMTASADTDIADERSESQDVVDQAPSAHTLAIAEFRAQAEAEARNYDRTQDISPRQMLILLEMAQRTGKSLGQALATGEFESARTWNDFVRPTIAEGRLGSATGVWQFIPSTFYRIIKRYGAELLAVSAADASLHRDHMDLGAGPFSDQQVRSIIEETVAGEREAEDEQLQLLRHNFAVLAFAKHYLSVDSGAKTPEEDYLFHFLGEKRGRQILALARGEARHTLSVAPAQTNSEPKPATGLGLGLAGTRQRHYIQLPGSRLSPGLSDANPLAAARQRRLLATTGRLPSNRSGSGSSSGSRSHRLGTLDPRLSDSAVYRPPSGALSAPASWRSAEWGLPADSPVVTGNAGMFYRDASTKTNPYTWAEFLDALSARVQAKQQPAMVRAKYGVGFQMNGGDMPGWSFNDDKITNTLEFRHALTGSLPLPAPLVNGPLDAVETQAYKERLAELIRQGDDKPLTHLPPTARSALQNLGLLALDENATDTNNPAVREALQAFRDLVGKDTPVDPALADSLMPSERVALELYDQRLARYAALQAAQRAALQSSLDLMAINRLLKSHQRSSRPHIARLQKALAEKGLQTQTHARKRTQTAQFDGIAGKLTQAALNQFQLRHGLRPTDGLLDPVTVAMLDLPPMGRNIFLPPSGPYSPIDAEPESHRHCAAPEARHHLTLYHLLPRPERMSLSLSLNEHSDSWRIATRADETAVSR</sequence>